<gene>
    <name evidence="1" type="ORF">FC46_GL000025</name>
</gene>
<dbReference type="InterPro" id="IPR011050">
    <property type="entry name" value="Pectin_lyase_fold/virulence"/>
</dbReference>
<dbReference type="InterPro" id="IPR012332">
    <property type="entry name" value="Autotransporter_pectin_lyase_C"/>
</dbReference>
<organism evidence="1 2">
    <name type="scientific">Lactobacillus kalixensis DSM 16043</name>
    <dbReference type="NCBI Taxonomy" id="1423763"/>
    <lineage>
        <taxon>Bacteria</taxon>
        <taxon>Bacillati</taxon>
        <taxon>Bacillota</taxon>
        <taxon>Bacilli</taxon>
        <taxon>Lactobacillales</taxon>
        <taxon>Lactobacillaceae</taxon>
        <taxon>Lactobacillus</taxon>
    </lineage>
</organism>
<dbReference type="RefSeq" id="WP_057797014.1">
    <property type="nucleotide sequence ID" value="NZ_AZFM01000001.1"/>
</dbReference>
<proteinExistence type="predicted"/>
<keyword evidence="2" id="KW-1185">Reference proteome</keyword>
<dbReference type="SUPFAM" id="SSF51126">
    <property type="entry name" value="Pectin lyase-like"/>
    <property type="match status" value="1"/>
</dbReference>
<comment type="caution">
    <text evidence="1">The sequence shown here is derived from an EMBL/GenBank/DDBJ whole genome shotgun (WGS) entry which is preliminary data.</text>
</comment>
<dbReference type="PATRIC" id="fig|1423763.3.peg.24"/>
<evidence type="ECO:0000313" key="1">
    <source>
        <dbReference type="EMBL" id="KRL91477.1"/>
    </source>
</evidence>
<evidence type="ECO:0000313" key="2">
    <source>
        <dbReference type="Proteomes" id="UP000051036"/>
    </source>
</evidence>
<evidence type="ECO:0008006" key="3">
    <source>
        <dbReference type="Google" id="ProtNLM"/>
    </source>
</evidence>
<dbReference type="STRING" id="1423763.FC46_GL000025"/>
<sequence>MARIVKVGAGGDEVDWHEALKDLRADDVLLLEPGFYELPQGIALTDITIKGMGRTPEDTTILGYVTVTGNSRYVTLENLCINTNTDHNSLFVPVETDGYVTMRNCIIKSVGTDTAAIAANGKITMEIYSTKIQNGSLSMFADADFRLEMNDSIIDYPSDEYCALALEGKGTAIINNSRVYGSTNTFTKSNVELDINNSQMDYIVLHGQTWMNLLNSRVLSTDDSCLYISDSCWCNIVSGKFNGGVYIDKEARIIMQNSVMSRLIAINEAKITMTGCTVTAHADFQDRVDADATRVSFSGDLDYEYFLAISGQAKLRGHDLVLNANQSGLLVRDDAQFNTNVLASDQKSLEIECNKKPNVKIYGLHWTAKRK</sequence>
<protein>
    <recommendedName>
        <fullName evidence="3">Right handed beta helix domain-containing protein</fullName>
    </recommendedName>
</protein>
<accession>A0A0R1UKJ9</accession>
<reference evidence="1 2" key="1">
    <citation type="journal article" date="2015" name="Genome Announc.">
        <title>Expanding the biotechnology potential of lactobacilli through comparative genomics of 213 strains and associated genera.</title>
        <authorList>
            <person name="Sun Z."/>
            <person name="Harris H.M."/>
            <person name="McCann A."/>
            <person name="Guo C."/>
            <person name="Argimon S."/>
            <person name="Zhang W."/>
            <person name="Yang X."/>
            <person name="Jeffery I.B."/>
            <person name="Cooney J.C."/>
            <person name="Kagawa T.F."/>
            <person name="Liu W."/>
            <person name="Song Y."/>
            <person name="Salvetti E."/>
            <person name="Wrobel A."/>
            <person name="Rasinkangas P."/>
            <person name="Parkhill J."/>
            <person name="Rea M.C."/>
            <person name="O'Sullivan O."/>
            <person name="Ritari J."/>
            <person name="Douillard F.P."/>
            <person name="Paul Ross R."/>
            <person name="Yang R."/>
            <person name="Briner A.E."/>
            <person name="Felis G.E."/>
            <person name="de Vos W.M."/>
            <person name="Barrangou R."/>
            <person name="Klaenhammer T.R."/>
            <person name="Caufield P.W."/>
            <person name="Cui Y."/>
            <person name="Zhang H."/>
            <person name="O'Toole P.W."/>
        </authorList>
    </citation>
    <scope>NUCLEOTIDE SEQUENCE [LARGE SCALE GENOMIC DNA]</scope>
    <source>
        <strain evidence="1 2">DSM 16043</strain>
    </source>
</reference>
<dbReference type="AlphaFoldDB" id="A0A0R1UKJ9"/>
<dbReference type="Gene3D" id="2.160.20.20">
    <property type="match status" value="1"/>
</dbReference>
<dbReference type="Proteomes" id="UP000051036">
    <property type="component" value="Unassembled WGS sequence"/>
</dbReference>
<name>A0A0R1UKJ9_9LACO</name>
<dbReference type="OrthoDB" id="2268444at2"/>
<dbReference type="EMBL" id="AZFM01000001">
    <property type="protein sequence ID" value="KRL91477.1"/>
    <property type="molecule type" value="Genomic_DNA"/>
</dbReference>